<evidence type="ECO:0000313" key="6">
    <source>
        <dbReference type="EMBL" id="KIL66985.1"/>
    </source>
</evidence>
<dbReference type="Pfam" id="PF01255">
    <property type="entry name" value="Prenyltransf"/>
    <property type="match status" value="1"/>
</dbReference>
<evidence type="ECO:0000256" key="3">
    <source>
        <dbReference type="ARBA" id="ARBA00022842"/>
    </source>
</evidence>
<feature type="coiled-coil region" evidence="5">
    <location>
        <begin position="86"/>
        <end position="113"/>
    </location>
</feature>
<dbReference type="InParanoid" id="A0A0C2SUB9"/>
<proteinExistence type="inferred from homology"/>
<dbReference type="EMBL" id="KN818233">
    <property type="protein sequence ID" value="KIL66985.1"/>
    <property type="molecule type" value="Genomic_DNA"/>
</dbReference>
<keyword evidence="7" id="KW-1185">Reference proteome</keyword>
<name>A0A0C2SUB9_AMAMK</name>
<evidence type="ECO:0000256" key="1">
    <source>
        <dbReference type="ARBA" id="ARBA00005432"/>
    </source>
</evidence>
<feature type="transmembrane region" description="Helical" evidence="4">
    <location>
        <begin position="20"/>
        <end position="39"/>
    </location>
</feature>
<keyword evidence="4" id="KW-1133">Transmembrane helix</keyword>
<dbReference type="FunFam" id="3.40.1180.10:FF:000005">
    <property type="entry name" value="Alkyl transferase"/>
    <property type="match status" value="1"/>
</dbReference>
<dbReference type="NCBIfam" id="TIGR00055">
    <property type="entry name" value="uppS"/>
    <property type="match status" value="1"/>
</dbReference>
<gene>
    <name evidence="6" type="ORF">M378DRAFT_322594</name>
</gene>
<dbReference type="Gene3D" id="3.40.1180.10">
    <property type="entry name" value="Decaprenyl diphosphate synthase-like"/>
    <property type="match status" value="1"/>
</dbReference>
<protein>
    <recommendedName>
        <fullName evidence="4">Alkyl transferase</fullName>
        <ecNumber evidence="4">2.5.1.-</ecNumber>
    </recommendedName>
</protein>
<dbReference type="GO" id="GO:0045547">
    <property type="term" value="F:ditrans,polycis-polyprenyl diphosphate synthase [(2E,6E)-farnesyl diphosphate specific] activity"/>
    <property type="evidence" value="ECO:0007669"/>
    <property type="project" value="TreeGrafter"/>
</dbReference>
<evidence type="ECO:0000313" key="7">
    <source>
        <dbReference type="Proteomes" id="UP000054549"/>
    </source>
</evidence>
<dbReference type="GO" id="GO:0005811">
    <property type="term" value="C:lipid droplet"/>
    <property type="evidence" value="ECO:0007669"/>
    <property type="project" value="TreeGrafter"/>
</dbReference>
<keyword evidence="4" id="KW-0812">Transmembrane</keyword>
<evidence type="ECO:0000256" key="2">
    <source>
        <dbReference type="ARBA" id="ARBA00022679"/>
    </source>
</evidence>
<dbReference type="STRING" id="946122.A0A0C2SUB9"/>
<dbReference type="Proteomes" id="UP000054549">
    <property type="component" value="Unassembled WGS sequence"/>
</dbReference>
<dbReference type="OrthoDB" id="4173905at2759"/>
<dbReference type="HOGENOM" id="CLU_038505_0_3_1"/>
<keyword evidence="3" id="KW-0460">Magnesium</keyword>
<evidence type="ECO:0000256" key="4">
    <source>
        <dbReference type="RuleBase" id="RU363018"/>
    </source>
</evidence>
<sequence>MLLSPFLLSLVAPILTHLRNFLLFVLAAGPIPAHVAFVMDGNRRYARSHHKVIQQGHGEGFVALRGILEVCLRLGIRCVSAYAFSIENFKREKKEVDALMELAEEKLEELCKHGDLLDEYGVRLNVIGKRELLPESVQRAVDKAETMTRHNDHAILNLCMPYTSRDEIATAMQSAVHEAIRSSSENNCSPTLTEHDINSHLMISRAGSPPLDILVRTSGVKRLSDFMLWQVSFCF</sequence>
<dbReference type="InterPro" id="IPR036424">
    <property type="entry name" value="UPP_synth-like_sf"/>
</dbReference>
<dbReference type="GO" id="GO:1904423">
    <property type="term" value="C:dehydrodolichyl diphosphate synthase complex"/>
    <property type="evidence" value="ECO:0007669"/>
    <property type="project" value="TreeGrafter"/>
</dbReference>
<dbReference type="PANTHER" id="PTHR10291:SF43">
    <property type="entry name" value="DEHYDRODOLICHYL DIPHOSPHATE SYNTHASE COMPLEX SUBUNIT DHDDS"/>
    <property type="match status" value="1"/>
</dbReference>
<dbReference type="CDD" id="cd00475">
    <property type="entry name" value="Cis_IPPS"/>
    <property type="match status" value="1"/>
</dbReference>
<dbReference type="SUPFAM" id="SSF64005">
    <property type="entry name" value="Undecaprenyl diphosphate synthase"/>
    <property type="match status" value="1"/>
</dbReference>
<dbReference type="InterPro" id="IPR018520">
    <property type="entry name" value="UPP_synth-like_CS"/>
</dbReference>
<evidence type="ECO:0000256" key="5">
    <source>
        <dbReference type="SAM" id="Coils"/>
    </source>
</evidence>
<dbReference type="PANTHER" id="PTHR10291">
    <property type="entry name" value="DEHYDRODOLICHYL DIPHOSPHATE SYNTHASE FAMILY MEMBER"/>
    <property type="match status" value="1"/>
</dbReference>
<organism evidence="6 7">
    <name type="scientific">Amanita muscaria (strain Koide BX008)</name>
    <dbReference type="NCBI Taxonomy" id="946122"/>
    <lineage>
        <taxon>Eukaryota</taxon>
        <taxon>Fungi</taxon>
        <taxon>Dikarya</taxon>
        <taxon>Basidiomycota</taxon>
        <taxon>Agaricomycotina</taxon>
        <taxon>Agaricomycetes</taxon>
        <taxon>Agaricomycetidae</taxon>
        <taxon>Agaricales</taxon>
        <taxon>Pluteineae</taxon>
        <taxon>Amanitaceae</taxon>
        <taxon>Amanita</taxon>
    </lineage>
</organism>
<dbReference type="GO" id="GO:0016094">
    <property type="term" value="P:polyprenol biosynthetic process"/>
    <property type="evidence" value="ECO:0007669"/>
    <property type="project" value="TreeGrafter"/>
</dbReference>
<comment type="similarity">
    <text evidence="1 4">Belongs to the UPP synthase family.</text>
</comment>
<dbReference type="GO" id="GO:0005783">
    <property type="term" value="C:endoplasmic reticulum"/>
    <property type="evidence" value="ECO:0007669"/>
    <property type="project" value="TreeGrafter"/>
</dbReference>
<reference evidence="6 7" key="1">
    <citation type="submission" date="2014-04" db="EMBL/GenBank/DDBJ databases">
        <title>Evolutionary Origins and Diversification of the Mycorrhizal Mutualists.</title>
        <authorList>
            <consortium name="DOE Joint Genome Institute"/>
            <consortium name="Mycorrhizal Genomics Consortium"/>
            <person name="Kohler A."/>
            <person name="Kuo A."/>
            <person name="Nagy L.G."/>
            <person name="Floudas D."/>
            <person name="Copeland A."/>
            <person name="Barry K.W."/>
            <person name="Cichocki N."/>
            <person name="Veneault-Fourrey C."/>
            <person name="LaButti K."/>
            <person name="Lindquist E.A."/>
            <person name="Lipzen A."/>
            <person name="Lundell T."/>
            <person name="Morin E."/>
            <person name="Murat C."/>
            <person name="Riley R."/>
            <person name="Ohm R."/>
            <person name="Sun H."/>
            <person name="Tunlid A."/>
            <person name="Henrissat B."/>
            <person name="Grigoriev I.V."/>
            <person name="Hibbett D.S."/>
            <person name="Martin F."/>
        </authorList>
    </citation>
    <scope>NUCLEOTIDE SEQUENCE [LARGE SCALE GENOMIC DNA]</scope>
    <source>
        <strain evidence="6 7">Koide BX008</strain>
    </source>
</reference>
<dbReference type="GO" id="GO:0016020">
    <property type="term" value="C:membrane"/>
    <property type="evidence" value="ECO:0007669"/>
    <property type="project" value="TreeGrafter"/>
</dbReference>
<keyword evidence="2 4" id="KW-0808">Transferase</keyword>
<keyword evidence="4" id="KW-0472">Membrane</keyword>
<dbReference type="PROSITE" id="PS01066">
    <property type="entry name" value="UPP_SYNTHASE"/>
    <property type="match status" value="1"/>
</dbReference>
<dbReference type="AlphaFoldDB" id="A0A0C2SUB9"/>
<accession>A0A0C2SUB9</accession>
<dbReference type="FunCoup" id="A0A0C2SUB9">
    <property type="interactions" value="462"/>
</dbReference>
<keyword evidence="5" id="KW-0175">Coiled coil</keyword>
<dbReference type="EC" id="2.5.1.-" evidence="4"/>
<dbReference type="InterPro" id="IPR001441">
    <property type="entry name" value="UPP_synth-like"/>
</dbReference>